<dbReference type="Proteomes" id="UP000035212">
    <property type="component" value="Chromosome"/>
</dbReference>
<dbReference type="EMBL" id="CP011020">
    <property type="protein sequence ID" value="AKK00039.1"/>
    <property type="molecule type" value="Genomic_DNA"/>
</dbReference>
<dbReference type="AlphaFoldDB" id="A0A0G3GFX3"/>
<protein>
    <submittedName>
        <fullName evidence="1">Uncharacterized protein</fullName>
    </submittedName>
</protein>
<reference evidence="2" key="2">
    <citation type="submission" date="2015-03" db="EMBL/GenBank/DDBJ databases">
        <authorList>
            <person name="Deng P."/>
            <person name="Lu S."/>
        </authorList>
    </citation>
    <scope>NUCLEOTIDE SEQUENCE [LARGE SCALE GENOMIC DNA]</scope>
    <source>
        <strain evidence="2">UFB2</strain>
    </source>
</reference>
<evidence type="ECO:0000313" key="2">
    <source>
        <dbReference type="Proteomes" id="UP000035212"/>
    </source>
</evidence>
<dbReference type="PATRIC" id="fig|587753.11.peg.3867"/>
<accession>A0A0G3GFX3</accession>
<evidence type="ECO:0000313" key="1">
    <source>
        <dbReference type="EMBL" id="AKK00039.1"/>
    </source>
</evidence>
<organism evidence="1 2">
    <name type="scientific">Pseudomonas chlororaphis</name>
    <dbReference type="NCBI Taxonomy" id="587753"/>
    <lineage>
        <taxon>Bacteria</taxon>
        <taxon>Pseudomonadati</taxon>
        <taxon>Pseudomonadota</taxon>
        <taxon>Gammaproteobacteria</taxon>
        <taxon>Pseudomonadales</taxon>
        <taxon>Pseudomonadaceae</taxon>
        <taxon>Pseudomonas</taxon>
    </lineage>
</organism>
<proteinExistence type="predicted"/>
<sequence>MKLTVNQIENANLAWIFDVFVQKGEINDPGRTEFYKLIVAERPSSVKPSRLDETTVHIVLDEVDDAILSDIKERLLNNVSLAEAHDTIRQGKWYLATMDISPA</sequence>
<reference evidence="1 2" key="1">
    <citation type="journal article" date="2015" name="Stand. Genomic Sci.">
        <title>Complete genome of Pseudomonas chlororaphis strain UFB2, a soil bacterium with antibacterial activity against bacterial canker pathogen of tomato.</title>
        <authorList>
            <person name="Deng P."/>
            <person name="Wang X."/>
            <person name="Baird S.M."/>
            <person name="Lu S.E."/>
        </authorList>
    </citation>
    <scope>NUCLEOTIDE SEQUENCE [LARGE SCALE GENOMIC DNA]</scope>
    <source>
        <strain evidence="1 2">UFB2</strain>
    </source>
</reference>
<gene>
    <name evidence="1" type="ORF">VM99_18905</name>
</gene>
<name>A0A0G3GFX3_9PSED</name>